<dbReference type="EMBL" id="OZ021739">
    <property type="protein sequence ID" value="CAK9323015.1"/>
    <property type="molecule type" value="Genomic_DNA"/>
</dbReference>
<accession>A0ABP0YW80</accession>
<proteinExistence type="predicted"/>
<protein>
    <submittedName>
        <fullName evidence="1">Uncharacterized protein</fullName>
    </submittedName>
</protein>
<dbReference type="Proteomes" id="UP001642487">
    <property type="component" value="Chromosome 5"/>
</dbReference>
<sequence>MCELSKDHREITSAPLAAAFTLRSLWIFNHVFRYSGITNDLIDEKLAHISGDPPLSKPLIINQGGNDMLIFCLIPPLVDDMFIIILQVVLNICTTFDAGRHNTIPC</sequence>
<gene>
    <name evidence="1" type="ORF">CITCOLO1_LOCUS15184</name>
</gene>
<evidence type="ECO:0000313" key="2">
    <source>
        <dbReference type="Proteomes" id="UP001642487"/>
    </source>
</evidence>
<evidence type="ECO:0000313" key="1">
    <source>
        <dbReference type="EMBL" id="CAK9323015.1"/>
    </source>
</evidence>
<organism evidence="1 2">
    <name type="scientific">Citrullus colocynthis</name>
    <name type="common">colocynth</name>
    <dbReference type="NCBI Taxonomy" id="252529"/>
    <lineage>
        <taxon>Eukaryota</taxon>
        <taxon>Viridiplantae</taxon>
        <taxon>Streptophyta</taxon>
        <taxon>Embryophyta</taxon>
        <taxon>Tracheophyta</taxon>
        <taxon>Spermatophyta</taxon>
        <taxon>Magnoliopsida</taxon>
        <taxon>eudicotyledons</taxon>
        <taxon>Gunneridae</taxon>
        <taxon>Pentapetalae</taxon>
        <taxon>rosids</taxon>
        <taxon>fabids</taxon>
        <taxon>Cucurbitales</taxon>
        <taxon>Cucurbitaceae</taxon>
        <taxon>Benincaseae</taxon>
        <taxon>Citrullus</taxon>
    </lineage>
</organism>
<name>A0ABP0YW80_9ROSI</name>
<keyword evidence="2" id="KW-1185">Reference proteome</keyword>
<reference evidence="1 2" key="1">
    <citation type="submission" date="2024-03" db="EMBL/GenBank/DDBJ databases">
        <authorList>
            <person name="Gkanogiannis A."/>
            <person name="Becerra Lopez-Lavalle L."/>
        </authorList>
    </citation>
    <scope>NUCLEOTIDE SEQUENCE [LARGE SCALE GENOMIC DNA]</scope>
</reference>